<keyword evidence="4" id="KW-0808">Transferase</keyword>
<feature type="domain" description="Riboflavin kinase" evidence="8">
    <location>
        <begin position="4"/>
        <end position="124"/>
    </location>
</feature>
<dbReference type="GO" id="GO:0009231">
    <property type="term" value="P:riboflavin biosynthetic process"/>
    <property type="evidence" value="ECO:0007669"/>
    <property type="project" value="InterPro"/>
</dbReference>
<evidence type="ECO:0000256" key="5">
    <source>
        <dbReference type="ARBA" id="ARBA00022741"/>
    </source>
</evidence>
<dbReference type="SMART" id="SM00904">
    <property type="entry name" value="Flavokinase"/>
    <property type="match status" value="1"/>
</dbReference>
<dbReference type="Pfam" id="PF01687">
    <property type="entry name" value="Flavokinase"/>
    <property type="match status" value="1"/>
</dbReference>
<keyword evidence="5" id="KW-0547">Nucleotide-binding</keyword>
<accession>A0A2H0RKI3</accession>
<comment type="caution">
    <text evidence="9">The sequence shown here is derived from an EMBL/GenBank/DDBJ whole genome shotgun (WGS) entry which is preliminary data.</text>
</comment>
<evidence type="ECO:0000259" key="8">
    <source>
        <dbReference type="SMART" id="SM00904"/>
    </source>
</evidence>
<dbReference type="SUPFAM" id="SSF82114">
    <property type="entry name" value="Riboflavin kinase-like"/>
    <property type="match status" value="1"/>
</dbReference>
<evidence type="ECO:0000256" key="3">
    <source>
        <dbReference type="ARBA" id="ARBA00022643"/>
    </source>
</evidence>
<organism evidence="9 10">
    <name type="scientific">Candidatus Vogelbacteria bacterium CG10_big_fil_rev_8_21_14_0_10_45_14</name>
    <dbReference type="NCBI Taxonomy" id="1975042"/>
    <lineage>
        <taxon>Bacteria</taxon>
        <taxon>Candidatus Vogeliibacteriota</taxon>
    </lineage>
</organism>
<keyword evidence="3" id="KW-0288">FMN</keyword>
<dbReference type="GO" id="GO:0008531">
    <property type="term" value="F:riboflavin kinase activity"/>
    <property type="evidence" value="ECO:0007669"/>
    <property type="project" value="UniProtKB-EC"/>
</dbReference>
<protein>
    <recommendedName>
        <fullName evidence="1">riboflavin kinase</fullName>
        <ecNumber evidence="1">2.7.1.26</ecNumber>
    </recommendedName>
</protein>
<name>A0A2H0RKI3_9BACT</name>
<evidence type="ECO:0000256" key="6">
    <source>
        <dbReference type="ARBA" id="ARBA00022840"/>
    </source>
</evidence>
<evidence type="ECO:0000256" key="1">
    <source>
        <dbReference type="ARBA" id="ARBA00012105"/>
    </source>
</evidence>
<evidence type="ECO:0000313" key="9">
    <source>
        <dbReference type="EMBL" id="PIR46970.1"/>
    </source>
</evidence>
<reference evidence="9 10" key="1">
    <citation type="submission" date="2017-09" db="EMBL/GenBank/DDBJ databases">
        <title>Depth-based differentiation of microbial function through sediment-hosted aquifers and enrichment of novel symbionts in the deep terrestrial subsurface.</title>
        <authorList>
            <person name="Probst A.J."/>
            <person name="Ladd B."/>
            <person name="Jarett J.K."/>
            <person name="Geller-Mcgrath D.E."/>
            <person name="Sieber C.M."/>
            <person name="Emerson J.B."/>
            <person name="Anantharaman K."/>
            <person name="Thomas B.C."/>
            <person name="Malmstrom R."/>
            <person name="Stieglmeier M."/>
            <person name="Klingl A."/>
            <person name="Woyke T."/>
            <person name="Ryan C.M."/>
            <person name="Banfield J.F."/>
        </authorList>
    </citation>
    <scope>NUCLEOTIDE SEQUENCE [LARGE SCALE GENOMIC DNA]</scope>
    <source>
        <strain evidence="9">CG10_big_fil_rev_8_21_14_0_10_45_14</strain>
    </source>
</reference>
<evidence type="ECO:0000256" key="4">
    <source>
        <dbReference type="ARBA" id="ARBA00022679"/>
    </source>
</evidence>
<comment type="catalytic activity">
    <reaction evidence="7">
        <text>riboflavin + ATP = FMN + ADP + H(+)</text>
        <dbReference type="Rhea" id="RHEA:14357"/>
        <dbReference type="ChEBI" id="CHEBI:15378"/>
        <dbReference type="ChEBI" id="CHEBI:30616"/>
        <dbReference type="ChEBI" id="CHEBI:57986"/>
        <dbReference type="ChEBI" id="CHEBI:58210"/>
        <dbReference type="ChEBI" id="CHEBI:456216"/>
        <dbReference type="EC" id="2.7.1.26"/>
    </reaction>
</comment>
<dbReference type="InterPro" id="IPR015865">
    <property type="entry name" value="Riboflavin_kinase_bac/euk"/>
</dbReference>
<dbReference type="EMBL" id="PCYL01000016">
    <property type="protein sequence ID" value="PIR46970.1"/>
    <property type="molecule type" value="Genomic_DNA"/>
</dbReference>
<dbReference type="InterPro" id="IPR023468">
    <property type="entry name" value="Riboflavin_kinase"/>
</dbReference>
<keyword evidence="6" id="KW-0067">ATP-binding</keyword>
<dbReference type="AlphaFoldDB" id="A0A2H0RKI3"/>
<dbReference type="Gene3D" id="2.40.30.30">
    <property type="entry name" value="Riboflavin kinase-like"/>
    <property type="match status" value="1"/>
</dbReference>
<dbReference type="PANTHER" id="PTHR22749">
    <property type="entry name" value="RIBOFLAVIN KINASE/FMN ADENYLYLTRANSFERASE"/>
    <property type="match status" value="1"/>
</dbReference>
<evidence type="ECO:0000256" key="7">
    <source>
        <dbReference type="ARBA" id="ARBA00047880"/>
    </source>
</evidence>
<sequence length="128" mass="14780">MTTMIQGKVVRGKGFGRKLGFRTANLDRRYYSRKGLNVKHGVYAGTTTLQNGKIYRSAIVIGPCDKMGLPLIESHLIGFKGDLYGKHLSLELLKYIRPFKQFKREEDLVKQIKKDIQNILRYFKMRGL</sequence>
<dbReference type="EC" id="2.7.1.26" evidence="1"/>
<dbReference type="PANTHER" id="PTHR22749:SF6">
    <property type="entry name" value="RIBOFLAVIN KINASE"/>
    <property type="match status" value="1"/>
</dbReference>
<evidence type="ECO:0000256" key="2">
    <source>
        <dbReference type="ARBA" id="ARBA00022630"/>
    </source>
</evidence>
<dbReference type="GO" id="GO:0005524">
    <property type="term" value="F:ATP binding"/>
    <property type="evidence" value="ECO:0007669"/>
    <property type="project" value="UniProtKB-KW"/>
</dbReference>
<proteinExistence type="predicted"/>
<dbReference type="Proteomes" id="UP000230833">
    <property type="component" value="Unassembled WGS sequence"/>
</dbReference>
<keyword evidence="2" id="KW-0285">Flavoprotein</keyword>
<dbReference type="InterPro" id="IPR023465">
    <property type="entry name" value="Riboflavin_kinase_dom_sf"/>
</dbReference>
<evidence type="ECO:0000313" key="10">
    <source>
        <dbReference type="Proteomes" id="UP000230833"/>
    </source>
</evidence>
<dbReference type="GO" id="GO:0009398">
    <property type="term" value="P:FMN biosynthetic process"/>
    <property type="evidence" value="ECO:0007669"/>
    <property type="project" value="TreeGrafter"/>
</dbReference>
<gene>
    <name evidence="9" type="ORF">COV07_01380</name>
</gene>